<evidence type="ECO:0000313" key="2">
    <source>
        <dbReference type="EMBL" id="PHV58703.1"/>
    </source>
</evidence>
<dbReference type="EMBL" id="PEBN01000008">
    <property type="protein sequence ID" value="PHV58703.1"/>
    <property type="molecule type" value="Genomic_DNA"/>
</dbReference>
<accession>A0AAP8FZU9</accession>
<evidence type="ECO:0008006" key="4">
    <source>
        <dbReference type="Google" id="ProtNLM"/>
    </source>
</evidence>
<organism evidence="2 3">
    <name type="scientific">Streptococcus macedonicus</name>
    <name type="common">Streptococcus gallolyticus macedonicus</name>
    <dbReference type="NCBI Taxonomy" id="59310"/>
    <lineage>
        <taxon>Bacteria</taxon>
        <taxon>Bacillati</taxon>
        <taxon>Bacillota</taxon>
        <taxon>Bacilli</taxon>
        <taxon>Lactobacillales</taxon>
        <taxon>Streptococcaceae</taxon>
        <taxon>Streptococcus</taxon>
    </lineage>
</organism>
<dbReference type="Proteomes" id="UP000221763">
    <property type="component" value="Unassembled WGS sequence"/>
</dbReference>
<dbReference type="Pfam" id="PF12666">
    <property type="entry name" value="PrgI"/>
    <property type="match status" value="1"/>
</dbReference>
<keyword evidence="1" id="KW-1133">Transmembrane helix</keyword>
<dbReference type="AlphaFoldDB" id="A0AAP8FZU9"/>
<protein>
    <recommendedName>
        <fullName evidence="4">PrgI family protein</fullName>
    </recommendedName>
</protein>
<comment type="caution">
    <text evidence="2">The sequence shown here is derived from an EMBL/GenBank/DDBJ whole genome shotgun (WGS) entry which is preliminary data.</text>
</comment>
<sequence>MNKLGSEFLKEFDQYERPVLFGATFRQVVLIFGVVIGVGIAFAISLLGQSKNMMLVTGVILAFPVAFPFILYGIQKDEDLRERVMFTLKVQKRSYQTDFQKGDDFTKDDFKNWTKVKEIDEG</sequence>
<proteinExistence type="predicted"/>
<dbReference type="RefSeq" id="WP_099421031.1">
    <property type="nucleotide sequence ID" value="NZ_PEBN01000008.1"/>
</dbReference>
<keyword evidence="1" id="KW-0812">Transmembrane</keyword>
<feature type="transmembrane region" description="Helical" evidence="1">
    <location>
        <begin position="53"/>
        <end position="74"/>
    </location>
</feature>
<evidence type="ECO:0000313" key="3">
    <source>
        <dbReference type="Proteomes" id="UP000221763"/>
    </source>
</evidence>
<name>A0AAP8FZU9_STRMC</name>
<gene>
    <name evidence="2" type="ORF">CS009_01470</name>
</gene>
<reference evidence="2 3" key="1">
    <citation type="submission" date="2017-10" db="EMBL/GenBank/DDBJ databases">
        <title>Whole-genome sequence of three Streptococcus macedonicus strains isolated from Italian cheeses of the Veneto region.</title>
        <authorList>
            <person name="Treu L."/>
            <person name="De Diego-Diaz B."/>
            <person name="Papadimitriou K."/>
            <person name="Tsakalidou E."/>
            <person name="Corich V."/>
            <person name="Giacomini A."/>
        </authorList>
    </citation>
    <scope>NUCLEOTIDE SEQUENCE [LARGE SCALE GENOMIC DNA]</scope>
    <source>
        <strain evidence="2 3">19AS</strain>
    </source>
</reference>
<dbReference type="InterPro" id="IPR024414">
    <property type="entry name" value="Uncharacterised_PrgI"/>
</dbReference>
<feature type="transmembrane region" description="Helical" evidence="1">
    <location>
        <begin position="28"/>
        <end position="47"/>
    </location>
</feature>
<keyword evidence="1" id="KW-0472">Membrane</keyword>
<evidence type="ECO:0000256" key="1">
    <source>
        <dbReference type="SAM" id="Phobius"/>
    </source>
</evidence>